<protein>
    <submittedName>
        <fullName evidence="1">Uncharacterized protein</fullName>
    </submittedName>
</protein>
<keyword evidence="2" id="KW-1185">Reference proteome</keyword>
<sequence length="94" mass="10811">NWTGDSVVDLDEWCRDLVKVQVTILEMIFQAKLLLSLGSRKIKNQWEKRCICKRLEAIPSCAIRCGSFYNIERNTTPVFCDFVVNQVVGLLLAF</sequence>
<dbReference type="AlphaFoldDB" id="A0A8J2PEL5"/>
<dbReference type="Proteomes" id="UP000708208">
    <property type="component" value="Unassembled WGS sequence"/>
</dbReference>
<gene>
    <name evidence="1" type="ORF">AFUS01_LOCUS36388</name>
</gene>
<organism evidence="1 2">
    <name type="scientific">Allacma fusca</name>
    <dbReference type="NCBI Taxonomy" id="39272"/>
    <lineage>
        <taxon>Eukaryota</taxon>
        <taxon>Metazoa</taxon>
        <taxon>Ecdysozoa</taxon>
        <taxon>Arthropoda</taxon>
        <taxon>Hexapoda</taxon>
        <taxon>Collembola</taxon>
        <taxon>Symphypleona</taxon>
        <taxon>Sminthuridae</taxon>
        <taxon>Allacma</taxon>
    </lineage>
</organism>
<feature type="non-terminal residue" evidence="1">
    <location>
        <position position="1"/>
    </location>
</feature>
<reference evidence="1" key="1">
    <citation type="submission" date="2021-06" db="EMBL/GenBank/DDBJ databases">
        <authorList>
            <person name="Hodson N. C."/>
            <person name="Mongue J. A."/>
            <person name="Jaron S. K."/>
        </authorList>
    </citation>
    <scope>NUCLEOTIDE SEQUENCE</scope>
</reference>
<accession>A0A8J2PEL5</accession>
<dbReference type="EMBL" id="CAJVCH010539413">
    <property type="protein sequence ID" value="CAG7826332.1"/>
    <property type="molecule type" value="Genomic_DNA"/>
</dbReference>
<evidence type="ECO:0000313" key="1">
    <source>
        <dbReference type="EMBL" id="CAG7826332.1"/>
    </source>
</evidence>
<comment type="caution">
    <text evidence="1">The sequence shown here is derived from an EMBL/GenBank/DDBJ whole genome shotgun (WGS) entry which is preliminary data.</text>
</comment>
<evidence type="ECO:0000313" key="2">
    <source>
        <dbReference type="Proteomes" id="UP000708208"/>
    </source>
</evidence>
<proteinExistence type="predicted"/>
<name>A0A8J2PEL5_9HEXA</name>